<evidence type="ECO:0000256" key="3">
    <source>
        <dbReference type="ARBA" id="ARBA00022670"/>
    </source>
</evidence>
<feature type="domain" description="Peptidase M14" evidence="9">
    <location>
        <begin position="32"/>
        <end position="328"/>
    </location>
</feature>
<organism evidence="10 11">
    <name type="scientific">Bacillus suaedaesalsae</name>
    <dbReference type="NCBI Taxonomy" id="2810349"/>
    <lineage>
        <taxon>Bacteria</taxon>
        <taxon>Bacillati</taxon>
        <taxon>Bacillota</taxon>
        <taxon>Bacilli</taxon>
        <taxon>Bacillales</taxon>
        <taxon>Bacillaceae</taxon>
        <taxon>Bacillus</taxon>
    </lineage>
</organism>
<keyword evidence="11" id="KW-1185">Reference proteome</keyword>
<evidence type="ECO:0000256" key="8">
    <source>
        <dbReference type="SAM" id="SignalP"/>
    </source>
</evidence>
<keyword evidence="5" id="KW-0862">Zinc</keyword>
<dbReference type="Pfam" id="PF00246">
    <property type="entry name" value="Peptidase_M14"/>
    <property type="match status" value="1"/>
</dbReference>
<feature type="chain" id="PRO_5047171741" evidence="8">
    <location>
        <begin position="22"/>
        <end position="332"/>
    </location>
</feature>
<dbReference type="SMART" id="SM00631">
    <property type="entry name" value="Zn_pept"/>
    <property type="match status" value="1"/>
</dbReference>
<comment type="cofactor">
    <cofactor evidence="1">
        <name>Zn(2+)</name>
        <dbReference type="ChEBI" id="CHEBI:29105"/>
    </cofactor>
</comment>
<gene>
    <name evidence="10" type="ORF">JR050_05160</name>
</gene>
<evidence type="ECO:0000256" key="2">
    <source>
        <dbReference type="ARBA" id="ARBA00005988"/>
    </source>
</evidence>
<dbReference type="Proteomes" id="UP001518925">
    <property type="component" value="Unassembled WGS sequence"/>
</dbReference>
<keyword evidence="10" id="KW-0121">Carboxypeptidase</keyword>
<proteinExistence type="inferred from homology"/>
<evidence type="ECO:0000256" key="1">
    <source>
        <dbReference type="ARBA" id="ARBA00001947"/>
    </source>
</evidence>
<protein>
    <submittedName>
        <fullName evidence="10">Carboxypeptidase</fullName>
    </submittedName>
</protein>
<keyword evidence="8" id="KW-0732">Signal</keyword>
<accession>A0ABS2DF21</accession>
<evidence type="ECO:0000313" key="10">
    <source>
        <dbReference type="EMBL" id="MBM6617060.1"/>
    </source>
</evidence>
<name>A0ABS2DF21_9BACI</name>
<keyword evidence="6" id="KW-0482">Metalloprotease</keyword>
<comment type="caution">
    <text evidence="10">The sequence shown here is derived from an EMBL/GenBank/DDBJ whole genome shotgun (WGS) entry which is preliminary data.</text>
</comment>
<dbReference type="PANTHER" id="PTHR11705:SF143">
    <property type="entry name" value="SLL0236 PROTEIN"/>
    <property type="match status" value="1"/>
</dbReference>
<evidence type="ECO:0000259" key="9">
    <source>
        <dbReference type="PROSITE" id="PS52035"/>
    </source>
</evidence>
<dbReference type="InterPro" id="IPR000834">
    <property type="entry name" value="Peptidase_M14"/>
</dbReference>
<dbReference type="EMBL" id="JAFELM010000018">
    <property type="protein sequence ID" value="MBM6617060.1"/>
    <property type="molecule type" value="Genomic_DNA"/>
</dbReference>
<dbReference type="Gene3D" id="3.40.630.10">
    <property type="entry name" value="Zn peptidases"/>
    <property type="match status" value="1"/>
</dbReference>
<comment type="similarity">
    <text evidence="2 7">Belongs to the peptidase M14 family.</text>
</comment>
<evidence type="ECO:0000256" key="5">
    <source>
        <dbReference type="ARBA" id="ARBA00022833"/>
    </source>
</evidence>
<feature type="signal peptide" evidence="8">
    <location>
        <begin position="1"/>
        <end position="21"/>
    </location>
</feature>
<dbReference type="RefSeq" id="WP_204202439.1">
    <property type="nucleotide sequence ID" value="NZ_JAFELM010000018.1"/>
</dbReference>
<reference evidence="10 11" key="1">
    <citation type="submission" date="2021-02" db="EMBL/GenBank/DDBJ databases">
        <title>Bacillus sp. RD4P76, an endophyte from a halophyte.</title>
        <authorList>
            <person name="Sun J.-Q."/>
        </authorList>
    </citation>
    <scope>NUCLEOTIDE SEQUENCE [LARGE SCALE GENOMIC DNA]</scope>
    <source>
        <strain evidence="10 11">RD4P76</strain>
    </source>
</reference>
<evidence type="ECO:0000256" key="4">
    <source>
        <dbReference type="ARBA" id="ARBA00022801"/>
    </source>
</evidence>
<dbReference type="PANTHER" id="PTHR11705">
    <property type="entry name" value="PROTEASE FAMILY M14 CARBOXYPEPTIDASE A,B"/>
    <property type="match status" value="1"/>
</dbReference>
<sequence length="332" mass="38510">MKHTLMVCMLLVFVFQSHTYAKEQKTIVQTNEVYTFDDLTEDLFHLQKTYRDSLEVKLIGHSTFHKPIYAVKVGNGEQSIFINASHHGREWMTSMLVMKMIEDYARFHKNHTSYEGYSTSILDNVSIWFVPMVNPDGVEIQQTGLFQKAHKEKLQQLLIMNGGAIDFSRWKANGTGIDLNRQYGAGWEELEDSAPYPFYQLYKGNQPFIAPEVHALVKFTEEIQPLIAVSYHTSGRVLYWYFQTEKPHIKRDKTIAKQISTITGYKLDKPVHTAIGGGYTDWFIQTYKRPAMTIEISYEVNETNPPLSVFQEEWERNRKVGLHLAKEALQLK</sequence>
<feature type="active site" description="Proton donor/acceptor" evidence="7">
    <location>
        <position position="295"/>
    </location>
</feature>
<evidence type="ECO:0000256" key="7">
    <source>
        <dbReference type="PROSITE-ProRule" id="PRU01379"/>
    </source>
</evidence>
<dbReference type="PROSITE" id="PS52035">
    <property type="entry name" value="PEPTIDASE_M14"/>
    <property type="match status" value="1"/>
</dbReference>
<dbReference type="GO" id="GO:0004180">
    <property type="term" value="F:carboxypeptidase activity"/>
    <property type="evidence" value="ECO:0007669"/>
    <property type="project" value="UniProtKB-KW"/>
</dbReference>
<keyword evidence="4" id="KW-0378">Hydrolase</keyword>
<dbReference type="SUPFAM" id="SSF53187">
    <property type="entry name" value="Zn-dependent exopeptidases"/>
    <property type="match status" value="1"/>
</dbReference>
<evidence type="ECO:0000313" key="11">
    <source>
        <dbReference type="Proteomes" id="UP001518925"/>
    </source>
</evidence>
<keyword evidence="3" id="KW-0645">Protease</keyword>
<evidence type="ECO:0000256" key="6">
    <source>
        <dbReference type="ARBA" id="ARBA00023049"/>
    </source>
</evidence>